<evidence type="ECO:0000259" key="2">
    <source>
        <dbReference type="PROSITE" id="PS51737"/>
    </source>
</evidence>
<name>A0ABQ4E7U1_9ACTN</name>
<comment type="caution">
    <text evidence="3">The sequence shown here is derived from an EMBL/GenBank/DDBJ whole genome shotgun (WGS) entry which is preliminary data.</text>
</comment>
<keyword evidence="4" id="KW-1185">Reference proteome</keyword>
<feature type="region of interest" description="Disordered" evidence="1">
    <location>
        <begin position="265"/>
        <end position="287"/>
    </location>
</feature>
<organism evidence="3 4">
    <name type="scientific">Plantactinospora endophytica</name>
    <dbReference type="NCBI Taxonomy" id="673535"/>
    <lineage>
        <taxon>Bacteria</taxon>
        <taxon>Bacillati</taxon>
        <taxon>Actinomycetota</taxon>
        <taxon>Actinomycetes</taxon>
        <taxon>Micromonosporales</taxon>
        <taxon>Micromonosporaceae</taxon>
        <taxon>Plantactinospora</taxon>
    </lineage>
</organism>
<accession>A0ABQ4E7U1</accession>
<dbReference type="InterPro" id="IPR050639">
    <property type="entry name" value="SSR_resolvase"/>
</dbReference>
<dbReference type="InterPro" id="IPR011109">
    <property type="entry name" value="DNA_bind_recombinase_dom"/>
</dbReference>
<feature type="region of interest" description="Disordered" evidence="1">
    <location>
        <begin position="200"/>
        <end position="222"/>
    </location>
</feature>
<dbReference type="Gene3D" id="3.90.1750.20">
    <property type="entry name" value="Putative Large Serine Recombinase, Chain B, Domain 2"/>
    <property type="match status" value="1"/>
</dbReference>
<dbReference type="PANTHER" id="PTHR30461">
    <property type="entry name" value="DNA-INVERTASE FROM LAMBDOID PROPHAGE"/>
    <property type="match status" value="1"/>
</dbReference>
<evidence type="ECO:0000256" key="1">
    <source>
        <dbReference type="SAM" id="MobiDB-lite"/>
    </source>
</evidence>
<dbReference type="InterPro" id="IPR038109">
    <property type="entry name" value="DNA_bind_recomb_sf"/>
</dbReference>
<proteinExistence type="predicted"/>
<gene>
    <name evidence="3" type="ORF">Pen02_56760</name>
</gene>
<evidence type="ECO:0000313" key="4">
    <source>
        <dbReference type="Proteomes" id="UP000646749"/>
    </source>
</evidence>
<dbReference type="PROSITE" id="PS51737">
    <property type="entry name" value="RECOMBINASE_DNA_BIND"/>
    <property type="match status" value="1"/>
</dbReference>
<dbReference type="EMBL" id="BONW01000029">
    <property type="protein sequence ID" value="GIG90740.1"/>
    <property type="molecule type" value="Genomic_DNA"/>
</dbReference>
<dbReference type="RefSeq" id="WP_203869157.1">
    <property type="nucleotide sequence ID" value="NZ_BONW01000029.1"/>
</dbReference>
<dbReference type="Proteomes" id="UP000646749">
    <property type="component" value="Unassembled WGS sequence"/>
</dbReference>
<reference evidence="3 4" key="1">
    <citation type="submission" date="2021-01" db="EMBL/GenBank/DDBJ databases">
        <title>Whole genome shotgun sequence of Plantactinospora endophytica NBRC 110450.</title>
        <authorList>
            <person name="Komaki H."/>
            <person name="Tamura T."/>
        </authorList>
    </citation>
    <scope>NUCLEOTIDE SEQUENCE [LARGE SCALE GENOMIC DNA]</scope>
    <source>
        <strain evidence="3 4">NBRC 110450</strain>
    </source>
</reference>
<sequence>MLLAAADEPMHAGRKRATAILTRRVKQGVAEWYALEAMEKSWDGFKEHTEQGFNIGRPPYGYQAEKIPHPVPARREQGKTKTRLILDAIRATVVRYIYDLYLYSGLGLQQIRDWLNANPDLFPAPTPPDPKRALGRWSISSVWEILRNPKYTGYMVWNRRGRKSVGNQLNPPSEWIWSPEPTHEPIVSRDKYHTVAARAAANEGSRRPALSGEEQSQQRKSRADYLYRGRLRCGICDLRMAGNIRRRSGRRYYFCYPGKTRSTNIPAEHPPTIYLAEDPSTKPSPHG</sequence>
<dbReference type="Pfam" id="PF07508">
    <property type="entry name" value="Recombinase"/>
    <property type="match status" value="1"/>
</dbReference>
<protein>
    <recommendedName>
        <fullName evidence="2">Recombinase domain-containing protein</fullName>
    </recommendedName>
</protein>
<dbReference type="PANTHER" id="PTHR30461:SF23">
    <property type="entry name" value="DNA RECOMBINASE-RELATED"/>
    <property type="match status" value="1"/>
</dbReference>
<evidence type="ECO:0000313" key="3">
    <source>
        <dbReference type="EMBL" id="GIG90740.1"/>
    </source>
</evidence>
<feature type="domain" description="Recombinase" evidence="2">
    <location>
        <begin position="59"/>
        <end position="207"/>
    </location>
</feature>